<sequence>DPEVSLFDVFLGKIVGKGAFGSVYVAVLPQFGDRKVAVKQVLQDRRYRNRELPLMRSLRHQNIVTLLYFFYQEVTQENQVCIENHSFKQSDNVLNLVLEYMPQTLSSLTDKYDPRFGVPVLTIKLCLYQIFRALAYIHSKGICHRDIKPNNLLFDASTGVLKVCDFGSAKHLVKSQTNVSYICARYYRAPELLFGATDYTNSIDIWSVGVVFTELLLGEPLFHGQSCIDQLVLIISKLGTPSKDQIMELNQNYVKYDLPHIKPQPLQSLFPPKTPSEGIDLMLKIFEYKPSLRIGALNACAHPFFDELREPGKKWTFDPFGRVRDLPPLFDFTEHELTIEPSLNPILVPKRPVGDGSSSDPMFSQTNHI</sequence>
<dbReference type="SUPFAM" id="SSF56112">
    <property type="entry name" value="Protein kinase-like (PK-like)"/>
    <property type="match status" value="1"/>
</dbReference>
<dbReference type="PROSITE" id="PS00107">
    <property type="entry name" value="PROTEIN_KINASE_ATP"/>
    <property type="match status" value="1"/>
</dbReference>
<dbReference type="GO" id="GO:0004674">
    <property type="term" value="F:protein serine/threonine kinase activity"/>
    <property type="evidence" value="ECO:0007669"/>
    <property type="project" value="UniProtKB-KW"/>
</dbReference>
<evidence type="ECO:0000256" key="5">
    <source>
        <dbReference type="ARBA" id="ARBA00022777"/>
    </source>
</evidence>
<evidence type="ECO:0000256" key="6">
    <source>
        <dbReference type="ARBA" id="ARBA00022840"/>
    </source>
</evidence>
<dbReference type="PANTHER" id="PTHR24057">
    <property type="entry name" value="GLYCOGEN SYNTHASE KINASE-3 ALPHA"/>
    <property type="match status" value="1"/>
</dbReference>
<evidence type="ECO:0000256" key="3">
    <source>
        <dbReference type="ARBA" id="ARBA00022679"/>
    </source>
</evidence>
<feature type="compositionally biased region" description="Polar residues" evidence="9">
    <location>
        <begin position="356"/>
        <end position="369"/>
    </location>
</feature>
<feature type="region of interest" description="Disordered" evidence="9">
    <location>
        <begin position="348"/>
        <end position="369"/>
    </location>
</feature>
<dbReference type="Gene3D" id="1.10.510.10">
    <property type="entry name" value="Transferase(Phosphotransferase) domain 1"/>
    <property type="match status" value="1"/>
</dbReference>
<feature type="binding site" evidence="7">
    <location>
        <position position="39"/>
    </location>
    <ligand>
        <name>ATP</name>
        <dbReference type="ChEBI" id="CHEBI:30616"/>
    </ligand>
</feature>
<evidence type="ECO:0000313" key="11">
    <source>
        <dbReference type="EMBL" id="CAD7624569.1"/>
    </source>
</evidence>
<comment type="similarity">
    <text evidence="1">Belongs to the protein kinase superfamily. CMGC Ser/Thr protein kinase family. GSK-3 subfamily.</text>
</comment>
<feature type="non-terminal residue" evidence="11">
    <location>
        <position position="1"/>
    </location>
</feature>
<dbReference type="CDD" id="cd14137">
    <property type="entry name" value="STKc_GSK3"/>
    <property type="match status" value="1"/>
</dbReference>
<dbReference type="GO" id="GO:0032436">
    <property type="term" value="P:positive regulation of proteasomal ubiquitin-dependent protein catabolic process"/>
    <property type="evidence" value="ECO:0007669"/>
    <property type="project" value="TreeGrafter"/>
</dbReference>
<keyword evidence="2 8" id="KW-0723">Serine/threonine-protein kinase</keyword>
<dbReference type="GO" id="GO:0030154">
    <property type="term" value="P:cell differentiation"/>
    <property type="evidence" value="ECO:0007669"/>
    <property type="project" value="TreeGrafter"/>
</dbReference>
<dbReference type="GO" id="GO:0007165">
    <property type="term" value="P:signal transduction"/>
    <property type="evidence" value="ECO:0007669"/>
    <property type="project" value="TreeGrafter"/>
</dbReference>
<dbReference type="GO" id="GO:0005634">
    <property type="term" value="C:nucleus"/>
    <property type="evidence" value="ECO:0007669"/>
    <property type="project" value="TreeGrafter"/>
</dbReference>
<dbReference type="GO" id="GO:0070507">
    <property type="term" value="P:regulation of microtubule cytoskeleton organization"/>
    <property type="evidence" value="ECO:0007669"/>
    <property type="project" value="TreeGrafter"/>
</dbReference>
<dbReference type="Gene3D" id="3.30.200.20">
    <property type="entry name" value="Phosphorylase Kinase, domain 1"/>
    <property type="match status" value="1"/>
</dbReference>
<keyword evidence="4 7" id="KW-0547">Nucleotide-binding</keyword>
<dbReference type="Pfam" id="PF00069">
    <property type="entry name" value="Pkinase"/>
    <property type="match status" value="1"/>
</dbReference>
<proteinExistence type="inferred from homology"/>
<name>A0A7R9KJT7_9ACAR</name>
<dbReference type="Proteomes" id="UP000759131">
    <property type="component" value="Unassembled WGS sequence"/>
</dbReference>
<dbReference type="PROSITE" id="PS50011">
    <property type="entry name" value="PROTEIN_KINASE_DOM"/>
    <property type="match status" value="1"/>
</dbReference>
<evidence type="ECO:0000256" key="4">
    <source>
        <dbReference type="ARBA" id="ARBA00022741"/>
    </source>
</evidence>
<dbReference type="FunFam" id="1.10.510.10:FF:000082">
    <property type="entry name" value="Shaggy-related protein kinase kappa"/>
    <property type="match status" value="1"/>
</dbReference>
<dbReference type="SMART" id="SM00220">
    <property type="entry name" value="S_TKc"/>
    <property type="match status" value="1"/>
</dbReference>
<keyword evidence="12" id="KW-1185">Reference proteome</keyword>
<organism evidence="11">
    <name type="scientific">Medioppia subpectinata</name>
    <dbReference type="NCBI Taxonomy" id="1979941"/>
    <lineage>
        <taxon>Eukaryota</taxon>
        <taxon>Metazoa</taxon>
        <taxon>Ecdysozoa</taxon>
        <taxon>Arthropoda</taxon>
        <taxon>Chelicerata</taxon>
        <taxon>Arachnida</taxon>
        <taxon>Acari</taxon>
        <taxon>Acariformes</taxon>
        <taxon>Sarcoptiformes</taxon>
        <taxon>Oribatida</taxon>
        <taxon>Brachypylina</taxon>
        <taxon>Oppioidea</taxon>
        <taxon>Oppiidae</taxon>
        <taxon>Medioppia</taxon>
    </lineage>
</organism>
<reference evidence="11" key="1">
    <citation type="submission" date="2020-11" db="EMBL/GenBank/DDBJ databases">
        <authorList>
            <person name="Tran Van P."/>
        </authorList>
    </citation>
    <scope>NUCLEOTIDE SEQUENCE</scope>
</reference>
<dbReference type="PROSITE" id="PS00108">
    <property type="entry name" value="PROTEIN_KINASE_ST"/>
    <property type="match status" value="1"/>
</dbReference>
<keyword evidence="3" id="KW-0808">Transferase</keyword>
<evidence type="ECO:0000313" key="12">
    <source>
        <dbReference type="Proteomes" id="UP000759131"/>
    </source>
</evidence>
<keyword evidence="6 7" id="KW-0067">ATP-binding</keyword>
<dbReference type="EMBL" id="OC856989">
    <property type="protein sequence ID" value="CAD7624569.1"/>
    <property type="molecule type" value="Genomic_DNA"/>
</dbReference>
<dbReference type="GO" id="GO:0030424">
    <property type="term" value="C:axon"/>
    <property type="evidence" value="ECO:0007669"/>
    <property type="project" value="TreeGrafter"/>
</dbReference>
<dbReference type="GO" id="GO:0090090">
    <property type="term" value="P:negative regulation of canonical Wnt signaling pathway"/>
    <property type="evidence" value="ECO:0007669"/>
    <property type="project" value="TreeGrafter"/>
</dbReference>
<accession>A0A7R9KJT7</accession>
<evidence type="ECO:0000256" key="1">
    <source>
        <dbReference type="ARBA" id="ARBA00005527"/>
    </source>
</evidence>
<dbReference type="OrthoDB" id="272141at2759"/>
<protein>
    <recommendedName>
        <fullName evidence="10">Protein kinase domain-containing protein</fullName>
    </recommendedName>
</protein>
<evidence type="ECO:0000256" key="8">
    <source>
        <dbReference type="RuleBase" id="RU000304"/>
    </source>
</evidence>
<dbReference type="InterPro" id="IPR011009">
    <property type="entry name" value="Kinase-like_dom_sf"/>
</dbReference>
<dbReference type="GO" id="GO:0005524">
    <property type="term" value="F:ATP binding"/>
    <property type="evidence" value="ECO:0007669"/>
    <property type="project" value="UniProtKB-UniRule"/>
</dbReference>
<dbReference type="GO" id="GO:0005829">
    <property type="term" value="C:cytosol"/>
    <property type="evidence" value="ECO:0007669"/>
    <property type="project" value="TreeGrafter"/>
</dbReference>
<evidence type="ECO:0000256" key="9">
    <source>
        <dbReference type="SAM" id="MobiDB-lite"/>
    </source>
</evidence>
<gene>
    <name evidence="11" type="ORF">OSB1V03_LOCUS5012</name>
</gene>
<dbReference type="InterPro" id="IPR050591">
    <property type="entry name" value="GSK-3"/>
</dbReference>
<evidence type="ECO:0000256" key="7">
    <source>
        <dbReference type="PROSITE-ProRule" id="PRU10141"/>
    </source>
</evidence>
<dbReference type="InterPro" id="IPR017441">
    <property type="entry name" value="Protein_kinase_ATP_BS"/>
</dbReference>
<evidence type="ECO:0000256" key="2">
    <source>
        <dbReference type="ARBA" id="ARBA00022527"/>
    </source>
</evidence>
<dbReference type="AlphaFoldDB" id="A0A7R9KJT7"/>
<dbReference type="PANTHER" id="PTHR24057:SF18">
    <property type="entry name" value="SERINE_THREONINE-PROTEIN KINASE R03D7.5-RELATED"/>
    <property type="match status" value="1"/>
</dbReference>
<evidence type="ECO:0000259" key="10">
    <source>
        <dbReference type="PROSITE" id="PS50011"/>
    </source>
</evidence>
<dbReference type="InterPro" id="IPR039192">
    <property type="entry name" value="STKc_GSK3"/>
</dbReference>
<keyword evidence="5" id="KW-0418">Kinase</keyword>
<feature type="domain" description="Protein kinase" evidence="10">
    <location>
        <begin position="9"/>
        <end position="305"/>
    </location>
</feature>
<dbReference type="EMBL" id="CAJPIZ010002414">
    <property type="protein sequence ID" value="CAG2104999.1"/>
    <property type="molecule type" value="Genomic_DNA"/>
</dbReference>
<dbReference type="InterPro" id="IPR008271">
    <property type="entry name" value="Ser/Thr_kinase_AS"/>
</dbReference>
<dbReference type="InterPro" id="IPR000719">
    <property type="entry name" value="Prot_kinase_dom"/>
</dbReference>